<dbReference type="GO" id="GO:0022857">
    <property type="term" value="F:transmembrane transporter activity"/>
    <property type="evidence" value="ECO:0007669"/>
    <property type="project" value="TreeGrafter"/>
</dbReference>
<reference evidence="11 12" key="1">
    <citation type="journal article" date="2016" name="Nat. Commun.">
        <title>Thousands of microbial genomes shed light on interconnected biogeochemical processes in an aquifer system.</title>
        <authorList>
            <person name="Anantharaman K."/>
            <person name="Brown C.T."/>
            <person name="Hug L.A."/>
            <person name="Sharon I."/>
            <person name="Castelle C.J."/>
            <person name="Probst A.J."/>
            <person name="Thomas B.C."/>
            <person name="Singh A."/>
            <person name="Wilkins M.J."/>
            <person name="Karaoz U."/>
            <person name="Brodie E.L."/>
            <person name="Williams K.H."/>
            <person name="Hubbard S.S."/>
            <person name="Banfield J.F."/>
        </authorList>
    </citation>
    <scope>NUCLEOTIDE SEQUENCE [LARGE SCALE GENOMIC DNA]</scope>
</reference>
<evidence type="ECO:0000256" key="6">
    <source>
        <dbReference type="ARBA" id="ARBA00022840"/>
    </source>
</evidence>
<dbReference type="GO" id="GO:0051301">
    <property type="term" value="P:cell division"/>
    <property type="evidence" value="ECO:0007669"/>
    <property type="project" value="UniProtKB-UniRule"/>
</dbReference>
<dbReference type="GO" id="GO:0016887">
    <property type="term" value="F:ATP hydrolysis activity"/>
    <property type="evidence" value="ECO:0007669"/>
    <property type="project" value="InterPro"/>
</dbReference>
<dbReference type="InterPro" id="IPR003593">
    <property type="entry name" value="AAA+_ATPase"/>
</dbReference>
<feature type="domain" description="ABC transporter" evidence="10">
    <location>
        <begin position="2"/>
        <end position="227"/>
    </location>
</feature>
<gene>
    <name evidence="9" type="primary">ftsE</name>
    <name evidence="11" type="ORF">A2722_00665</name>
</gene>
<evidence type="ECO:0000256" key="3">
    <source>
        <dbReference type="ARBA" id="ARBA00022475"/>
    </source>
</evidence>
<protein>
    <recommendedName>
        <fullName evidence="2 9">Cell division ATP-binding protein FtsE</fullName>
    </recommendedName>
</protein>
<comment type="subcellular location">
    <subcellularLocation>
        <location evidence="9">Cell membrane</location>
        <topology evidence="9">Peripheral membrane protein</topology>
        <orientation evidence="9">Cytoplasmic side</orientation>
    </subcellularLocation>
</comment>
<comment type="similarity">
    <text evidence="1 9">Belongs to the ABC transporter superfamily.</text>
</comment>
<evidence type="ECO:0000256" key="1">
    <source>
        <dbReference type="ARBA" id="ARBA00005417"/>
    </source>
</evidence>
<keyword evidence="6 9" id="KW-0067">ATP-binding</keyword>
<comment type="subunit">
    <text evidence="9">Homodimer. Forms a membrane-associated complex with FtsX.</text>
</comment>
<dbReference type="InterPro" id="IPR005286">
    <property type="entry name" value="Cell_div_FtsE"/>
</dbReference>
<dbReference type="NCBIfam" id="TIGR02673">
    <property type="entry name" value="FtsE"/>
    <property type="match status" value="1"/>
</dbReference>
<dbReference type="AlphaFoldDB" id="A0A1F5PMM0"/>
<dbReference type="SUPFAM" id="SSF52540">
    <property type="entry name" value="P-loop containing nucleoside triphosphate hydrolases"/>
    <property type="match status" value="1"/>
</dbReference>
<proteinExistence type="inferred from homology"/>
<comment type="function">
    <text evidence="9">Part of the ABC transporter FtsEX involved in cellular division.</text>
</comment>
<dbReference type="PANTHER" id="PTHR24220:SF470">
    <property type="entry name" value="CELL DIVISION ATP-BINDING PROTEIN FTSE"/>
    <property type="match status" value="1"/>
</dbReference>
<evidence type="ECO:0000256" key="9">
    <source>
        <dbReference type="RuleBase" id="RU365094"/>
    </source>
</evidence>
<keyword evidence="3 9" id="KW-1003">Cell membrane</keyword>
<keyword evidence="5 9" id="KW-0547">Nucleotide-binding</keyword>
<evidence type="ECO:0000313" key="12">
    <source>
        <dbReference type="Proteomes" id="UP000178377"/>
    </source>
</evidence>
<keyword evidence="4 9" id="KW-0132">Cell division</keyword>
<dbReference type="SMART" id="SM00382">
    <property type="entry name" value="AAA"/>
    <property type="match status" value="1"/>
</dbReference>
<evidence type="ECO:0000313" key="11">
    <source>
        <dbReference type="EMBL" id="OGE90912.1"/>
    </source>
</evidence>
<organism evidence="11 12">
    <name type="scientific">Candidatus Doudnabacteria bacterium RIFCSPHIGHO2_01_FULL_50_11</name>
    <dbReference type="NCBI Taxonomy" id="1817828"/>
    <lineage>
        <taxon>Bacteria</taxon>
        <taxon>Candidatus Doudnaibacteriota</taxon>
    </lineage>
</organism>
<keyword evidence="8 9" id="KW-0131">Cell cycle</keyword>
<dbReference type="Proteomes" id="UP000178377">
    <property type="component" value="Unassembled WGS sequence"/>
</dbReference>
<accession>A0A1F5PMM0</accession>
<dbReference type="InterPro" id="IPR003439">
    <property type="entry name" value="ABC_transporter-like_ATP-bd"/>
</dbReference>
<dbReference type="Pfam" id="PF00005">
    <property type="entry name" value="ABC_tran"/>
    <property type="match status" value="1"/>
</dbReference>
<dbReference type="Gene3D" id="3.40.50.300">
    <property type="entry name" value="P-loop containing nucleotide triphosphate hydrolases"/>
    <property type="match status" value="1"/>
</dbReference>
<dbReference type="PANTHER" id="PTHR24220">
    <property type="entry name" value="IMPORT ATP-BINDING PROTEIN"/>
    <property type="match status" value="1"/>
</dbReference>
<dbReference type="FunFam" id="3.40.50.300:FF:000056">
    <property type="entry name" value="Cell division ATP-binding protein FtsE"/>
    <property type="match status" value="1"/>
</dbReference>
<evidence type="ECO:0000256" key="5">
    <source>
        <dbReference type="ARBA" id="ARBA00022741"/>
    </source>
</evidence>
<evidence type="ECO:0000256" key="8">
    <source>
        <dbReference type="ARBA" id="ARBA00023306"/>
    </source>
</evidence>
<evidence type="ECO:0000259" key="10">
    <source>
        <dbReference type="PROSITE" id="PS50893"/>
    </source>
</evidence>
<comment type="caution">
    <text evidence="11">The sequence shown here is derived from an EMBL/GenBank/DDBJ whole genome shotgun (WGS) entry which is preliminary data.</text>
</comment>
<dbReference type="InterPro" id="IPR015854">
    <property type="entry name" value="ABC_transpr_LolD-like"/>
</dbReference>
<dbReference type="InterPro" id="IPR017871">
    <property type="entry name" value="ABC_transporter-like_CS"/>
</dbReference>
<dbReference type="GO" id="GO:0005886">
    <property type="term" value="C:plasma membrane"/>
    <property type="evidence" value="ECO:0007669"/>
    <property type="project" value="UniProtKB-SubCell"/>
</dbReference>
<keyword evidence="7 9" id="KW-0472">Membrane</keyword>
<evidence type="ECO:0000256" key="2">
    <source>
        <dbReference type="ARBA" id="ARBA00020019"/>
    </source>
</evidence>
<dbReference type="GO" id="GO:0005524">
    <property type="term" value="F:ATP binding"/>
    <property type="evidence" value="ECO:0007669"/>
    <property type="project" value="UniProtKB-UniRule"/>
</dbReference>
<dbReference type="InterPro" id="IPR027417">
    <property type="entry name" value="P-loop_NTPase"/>
</dbReference>
<sequence length="227" mass="24972">MIKFVNVNKNYNNGKVIALSNINLTIQQGEFISIVGRSGAGKSTLLAMITLEERPTTGKIFIEGQDITKIKQSDAFYLRRKIGVVFQDIKLLPARTAAENVGFAMEVGGIPGNTIERDVPKILELVGLKDKLDAFPHQLSGGEKQRVAIARALAHKPALLLADEPTGNLDDINAWEIVQLLLKINQFGTTVLLATHAVQLVNKIQKRVVTLEAGEIMYDQEKGKYLL</sequence>
<name>A0A1F5PMM0_9BACT</name>
<evidence type="ECO:0000256" key="7">
    <source>
        <dbReference type="ARBA" id="ARBA00023136"/>
    </source>
</evidence>
<dbReference type="PROSITE" id="PS00211">
    <property type="entry name" value="ABC_TRANSPORTER_1"/>
    <property type="match status" value="1"/>
</dbReference>
<dbReference type="PROSITE" id="PS50893">
    <property type="entry name" value="ABC_TRANSPORTER_2"/>
    <property type="match status" value="1"/>
</dbReference>
<dbReference type="STRING" id="1817828.A2722_00665"/>
<dbReference type="EMBL" id="MFEO01000005">
    <property type="protein sequence ID" value="OGE90912.1"/>
    <property type="molecule type" value="Genomic_DNA"/>
</dbReference>
<evidence type="ECO:0000256" key="4">
    <source>
        <dbReference type="ARBA" id="ARBA00022618"/>
    </source>
</evidence>